<keyword evidence="3" id="KW-0723">Serine/threonine-protein kinase</keyword>
<comment type="caution">
    <text evidence="9">The sequence shown here is derived from an EMBL/GenBank/DDBJ whole genome shotgun (WGS) entry which is preliminary data.</text>
</comment>
<accession>A0A6V7UPY2</accession>
<gene>
    <name evidence="9" type="ORF">MENT_LOCUS14934</name>
</gene>
<keyword evidence="6" id="KW-0479">Metal-binding</keyword>
<comment type="subcellular location">
    <subcellularLocation>
        <location evidence="1">Cytoplasm</location>
    </subcellularLocation>
</comment>
<keyword evidence="6" id="KW-0863">Zinc-finger</keyword>
<keyword evidence="4" id="KW-0808">Transferase</keyword>
<dbReference type="GO" id="GO:0005829">
    <property type="term" value="C:cytosol"/>
    <property type="evidence" value="ECO:0007669"/>
    <property type="project" value="TreeGrafter"/>
</dbReference>
<reference evidence="9 10" key="1">
    <citation type="submission" date="2020-08" db="EMBL/GenBank/DDBJ databases">
        <authorList>
            <person name="Koutsovoulos G."/>
            <person name="Danchin GJ E."/>
        </authorList>
    </citation>
    <scope>NUCLEOTIDE SEQUENCE [LARGE SCALE GENOMIC DNA]</scope>
</reference>
<dbReference type="GO" id="GO:0008270">
    <property type="term" value="F:zinc ion binding"/>
    <property type="evidence" value="ECO:0007669"/>
    <property type="project" value="UniProtKB-KW"/>
</dbReference>
<dbReference type="PANTHER" id="PTHR22968">
    <property type="entry name" value="PROTEIN KINASE C, MU"/>
    <property type="match status" value="1"/>
</dbReference>
<name>A0A6V7UPY2_MELEN</name>
<keyword evidence="5" id="KW-0677">Repeat</keyword>
<dbReference type="GO" id="GO:0007200">
    <property type="term" value="P:phospholipase C-activating G protein-coupled receptor signaling pathway"/>
    <property type="evidence" value="ECO:0007669"/>
    <property type="project" value="TreeGrafter"/>
</dbReference>
<dbReference type="GO" id="GO:0004674">
    <property type="term" value="F:protein serine/threonine kinase activity"/>
    <property type="evidence" value="ECO:0007669"/>
    <property type="project" value="UniProtKB-KW"/>
</dbReference>
<dbReference type="InterPro" id="IPR057764">
    <property type="entry name" value="Ubiquitin_PRKD1-3_N"/>
</dbReference>
<keyword evidence="2" id="KW-0963">Cytoplasm</keyword>
<dbReference type="Pfam" id="PF25525">
    <property type="entry name" value="Ubiquitin_PRKD1_N"/>
    <property type="match status" value="1"/>
</dbReference>
<feature type="domain" description="Serine/threonine-protein kinase D1-3-like ubiquitin-like" evidence="8">
    <location>
        <begin position="4"/>
        <end position="88"/>
    </location>
</feature>
<proteinExistence type="predicted"/>
<evidence type="ECO:0000256" key="1">
    <source>
        <dbReference type="ARBA" id="ARBA00004496"/>
    </source>
</evidence>
<keyword evidence="7" id="KW-0418">Kinase</keyword>
<evidence type="ECO:0000256" key="6">
    <source>
        <dbReference type="ARBA" id="ARBA00022771"/>
    </source>
</evidence>
<evidence type="ECO:0000256" key="5">
    <source>
        <dbReference type="ARBA" id="ARBA00022737"/>
    </source>
</evidence>
<organism evidence="9 10">
    <name type="scientific">Meloidogyne enterolobii</name>
    <name type="common">Root-knot nematode worm</name>
    <name type="synonym">Meloidogyne mayaguensis</name>
    <dbReference type="NCBI Taxonomy" id="390850"/>
    <lineage>
        <taxon>Eukaryota</taxon>
        <taxon>Metazoa</taxon>
        <taxon>Ecdysozoa</taxon>
        <taxon>Nematoda</taxon>
        <taxon>Chromadorea</taxon>
        <taxon>Rhabditida</taxon>
        <taxon>Tylenchina</taxon>
        <taxon>Tylenchomorpha</taxon>
        <taxon>Tylenchoidea</taxon>
        <taxon>Meloidogynidae</taxon>
        <taxon>Meloidogyninae</taxon>
        <taxon>Meloidogyne</taxon>
    </lineage>
</organism>
<evidence type="ECO:0000313" key="10">
    <source>
        <dbReference type="Proteomes" id="UP000580250"/>
    </source>
</evidence>
<evidence type="ECO:0000256" key="7">
    <source>
        <dbReference type="ARBA" id="ARBA00022777"/>
    </source>
</evidence>
<dbReference type="OrthoDB" id="74314at2759"/>
<keyword evidence="6" id="KW-0862">Zinc</keyword>
<sequence length="94" mass="10764">MSGFSLQFQSGLVLESFHIEPENLSLRRLKQEAVDFVNKHHPKQRLGDRLADHILLYKHDPRSVNILQLIQSADEISEGCLLEIVISRGFSLKI</sequence>
<dbReference type="PANTHER" id="PTHR22968:SF24">
    <property type="entry name" value="SERINE_THREONINE-PROTEIN KINASE"/>
    <property type="match status" value="1"/>
</dbReference>
<evidence type="ECO:0000256" key="3">
    <source>
        <dbReference type="ARBA" id="ARBA00022527"/>
    </source>
</evidence>
<evidence type="ECO:0000256" key="2">
    <source>
        <dbReference type="ARBA" id="ARBA00022490"/>
    </source>
</evidence>
<evidence type="ECO:0000256" key="4">
    <source>
        <dbReference type="ARBA" id="ARBA00022679"/>
    </source>
</evidence>
<evidence type="ECO:0000313" key="9">
    <source>
        <dbReference type="EMBL" id="CAD2161557.1"/>
    </source>
</evidence>
<dbReference type="GO" id="GO:0035556">
    <property type="term" value="P:intracellular signal transduction"/>
    <property type="evidence" value="ECO:0007669"/>
    <property type="project" value="TreeGrafter"/>
</dbReference>
<protein>
    <recommendedName>
        <fullName evidence="8">Serine/threonine-protein kinase D1-3-like ubiquitin-like domain-containing protein</fullName>
    </recommendedName>
</protein>
<evidence type="ECO:0000259" key="8">
    <source>
        <dbReference type="Pfam" id="PF25525"/>
    </source>
</evidence>
<dbReference type="Proteomes" id="UP000580250">
    <property type="component" value="Unassembled WGS sequence"/>
</dbReference>
<dbReference type="EMBL" id="CAJEWN010000086">
    <property type="protein sequence ID" value="CAD2161557.1"/>
    <property type="molecule type" value="Genomic_DNA"/>
</dbReference>
<dbReference type="AlphaFoldDB" id="A0A6V7UPY2"/>